<dbReference type="InterPro" id="IPR052432">
    <property type="entry name" value="PITP/CRAL-TRIO"/>
</dbReference>
<dbReference type="PROSITE" id="PS50191">
    <property type="entry name" value="CRAL_TRIO"/>
    <property type="match status" value="1"/>
</dbReference>
<evidence type="ECO:0000259" key="3">
    <source>
        <dbReference type="PROSITE" id="PS50191"/>
    </source>
</evidence>
<dbReference type="SUPFAM" id="SSF46938">
    <property type="entry name" value="CRAL/TRIO N-terminal domain"/>
    <property type="match status" value="1"/>
</dbReference>
<evidence type="ECO:0000313" key="4">
    <source>
        <dbReference type="EMBL" id="SGZ30558.1"/>
    </source>
</evidence>
<proteinExistence type="predicted"/>
<dbReference type="PANTHER" id="PTHR46590">
    <property type="entry name" value="PHOSPHATIDYLINOSITOL TRANSFER PROTEIN CSR1-RELATED"/>
    <property type="match status" value="1"/>
</dbReference>
<dbReference type="InterPro" id="IPR036273">
    <property type="entry name" value="CRAL/TRIO_N_dom_sf"/>
</dbReference>
<dbReference type="EMBL" id="FQNC01000110">
    <property type="protein sequence ID" value="SGZ30558.1"/>
    <property type="molecule type" value="Genomic_DNA"/>
</dbReference>
<keyword evidence="1" id="KW-0175">Coiled coil</keyword>
<protein>
    <submittedName>
        <fullName evidence="4">BQ5605_C048g12408 protein</fullName>
    </submittedName>
</protein>
<evidence type="ECO:0000256" key="2">
    <source>
        <dbReference type="SAM" id="MobiDB-lite"/>
    </source>
</evidence>
<feature type="coiled-coil region" evidence="1">
    <location>
        <begin position="322"/>
        <end position="349"/>
    </location>
</feature>
<gene>
    <name evidence="4" type="primary">BQ5605_C048g12408</name>
    <name evidence="4" type="ORF">BQ5605_C048G12408</name>
</gene>
<dbReference type="SMART" id="SM00516">
    <property type="entry name" value="SEC14"/>
    <property type="match status" value="1"/>
</dbReference>
<feature type="compositionally biased region" description="Basic and acidic residues" evidence="2">
    <location>
        <begin position="61"/>
        <end position="72"/>
    </location>
</feature>
<dbReference type="AlphaFoldDB" id="A0A2X0PNF5"/>
<dbReference type="InterPro" id="IPR036865">
    <property type="entry name" value="CRAL-TRIO_dom_sf"/>
</dbReference>
<dbReference type="Pfam" id="PF03765">
    <property type="entry name" value="CRAL_TRIO_N"/>
    <property type="match status" value="1"/>
</dbReference>
<name>A0A2X0PNF5_9BASI</name>
<reference evidence="4 5" key="1">
    <citation type="submission" date="2016-11" db="EMBL/GenBank/DDBJ databases">
        <authorList>
            <person name="Jaros S."/>
            <person name="Januszkiewicz K."/>
            <person name="Wedrychowicz H."/>
        </authorList>
    </citation>
    <scope>NUCLEOTIDE SEQUENCE [LARGE SCALE GENOMIC DNA]</scope>
</reference>
<dbReference type="InterPro" id="IPR001251">
    <property type="entry name" value="CRAL-TRIO_dom"/>
</dbReference>
<feature type="domain" description="CRAL-TRIO" evidence="3">
    <location>
        <begin position="151"/>
        <end position="310"/>
    </location>
</feature>
<dbReference type="PANTHER" id="PTHR46590:SF1">
    <property type="entry name" value="PHOSPHATIDYLINOSITOL TRANSFER PROTEIN CSR1"/>
    <property type="match status" value="1"/>
</dbReference>
<dbReference type="Proteomes" id="UP000249464">
    <property type="component" value="Unassembled WGS sequence"/>
</dbReference>
<accession>A0A2X0PNF5</accession>
<evidence type="ECO:0000313" key="5">
    <source>
        <dbReference type="Proteomes" id="UP000249464"/>
    </source>
</evidence>
<dbReference type="SMART" id="SM01100">
    <property type="entry name" value="CRAL_TRIO_N"/>
    <property type="match status" value="1"/>
</dbReference>
<dbReference type="Pfam" id="PF00650">
    <property type="entry name" value="CRAL_TRIO"/>
    <property type="match status" value="1"/>
</dbReference>
<organism evidence="4 5">
    <name type="scientific">Microbotryum silenes-dioicae</name>
    <dbReference type="NCBI Taxonomy" id="796604"/>
    <lineage>
        <taxon>Eukaryota</taxon>
        <taxon>Fungi</taxon>
        <taxon>Dikarya</taxon>
        <taxon>Basidiomycota</taxon>
        <taxon>Pucciniomycotina</taxon>
        <taxon>Microbotryomycetes</taxon>
        <taxon>Microbotryales</taxon>
        <taxon>Microbotryaceae</taxon>
        <taxon>Microbotryum</taxon>
    </lineage>
</organism>
<keyword evidence="5" id="KW-1185">Reference proteome</keyword>
<dbReference type="CDD" id="cd00170">
    <property type="entry name" value="SEC14"/>
    <property type="match status" value="1"/>
</dbReference>
<dbReference type="SUPFAM" id="SSF52087">
    <property type="entry name" value="CRAL/TRIO domain"/>
    <property type="match status" value="1"/>
</dbReference>
<dbReference type="STRING" id="796604.A0A2X0PNF5"/>
<evidence type="ECO:0000256" key="1">
    <source>
        <dbReference type="SAM" id="Coils"/>
    </source>
</evidence>
<feature type="compositionally biased region" description="Polar residues" evidence="2">
    <location>
        <begin position="44"/>
        <end position="57"/>
    </location>
</feature>
<dbReference type="Gene3D" id="3.40.525.10">
    <property type="entry name" value="CRAL-TRIO lipid binding domain"/>
    <property type="match status" value="1"/>
</dbReference>
<dbReference type="InterPro" id="IPR011074">
    <property type="entry name" value="CRAL/TRIO_N_dom"/>
</dbReference>
<sequence length="479" mass="53879">MGNPANPLPTDGVVGRLTDRQEKDLKAAWGEFLDLIDNAPTEGNGKTTSVEVNTDKGSQPKGDDAKAAARAEQERADAAAAFQEYGSRRFVASFWRLVAMDDPDGIMLRFLRARKWSGSAGVAMLCACIKWRMGGDVEKIFEKGEEGMKDAEGFIMQMETGKTYTQGTDRYGRPVVYIHVAKHRTFDQSPKALEDFVVFQMESVRCLFSPPVDKIVMVFDMTGFGIRNMDWRCILFIVKCLEAYYPESLNVMLIHNAPWVFQGIWKVLGPMLDPVVRAKIDFTKSTDDLVVHIPRNHLVKELGGSSSWTWKYPPIKPGENAAQQDKEGRKRLQAERDDLIEQYTELTRQWIKSDDPNIAKQRRILMFKMRAQYFVLDPYIRGRGAYVSTRLLQLVFQKISHLTPIAWSSPQHRHGNIIGNGLVTFDYPSASGESEGEWETSGYETCKEQCQLEATQLEAELKAAGVSVGGGSRGGKRSK</sequence>
<feature type="region of interest" description="Disordered" evidence="2">
    <location>
        <begin position="37"/>
        <end position="72"/>
    </location>
</feature>